<feature type="non-terminal residue" evidence="2">
    <location>
        <position position="1"/>
    </location>
</feature>
<organism evidence="2 3">
    <name type="scientific">Chiloscyllium punctatum</name>
    <name type="common">Brownbanded bambooshark</name>
    <name type="synonym">Hemiscyllium punctatum</name>
    <dbReference type="NCBI Taxonomy" id="137246"/>
    <lineage>
        <taxon>Eukaryota</taxon>
        <taxon>Metazoa</taxon>
        <taxon>Chordata</taxon>
        <taxon>Craniata</taxon>
        <taxon>Vertebrata</taxon>
        <taxon>Chondrichthyes</taxon>
        <taxon>Elasmobranchii</taxon>
        <taxon>Galeomorphii</taxon>
        <taxon>Galeoidea</taxon>
        <taxon>Orectolobiformes</taxon>
        <taxon>Hemiscylliidae</taxon>
        <taxon>Chiloscyllium</taxon>
    </lineage>
</organism>
<dbReference type="AlphaFoldDB" id="A0A401TX54"/>
<accession>A0A401TX54</accession>
<evidence type="ECO:0000313" key="2">
    <source>
        <dbReference type="EMBL" id="GCC47224.1"/>
    </source>
</evidence>
<sequence>ALDGAGCVGMKQDRKIQIPGVDLTFADGRTGRIWGTSGLHDLKGESFRRAAEYLAKRARQDEAFDWKIIVELDQVITSAVTPLFNLMKDLNDIAAEKSDRRSIEIEWHVRPGDDSMRGLGTGLQKELPETSSFSFKVVDVKKPQRR</sequence>
<evidence type="ECO:0000313" key="3">
    <source>
        <dbReference type="Proteomes" id="UP000287033"/>
    </source>
</evidence>
<proteinExistence type="predicted"/>
<reference evidence="2 3" key="1">
    <citation type="journal article" date="2018" name="Nat. Ecol. Evol.">
        <title>Shark genomes provide insights into elasmobranch evolution and the origin of vertebrates.</title>
        <authorList>
            <person name="Hara Y"/>
            <person name="Yamaguchi K"/>
            <person name="Onimaru K"/>
            <person name="Kadota M"/>
            <person name="Koyanagi M"/>
            <person name="Keeley SD"/>
            <person name="Tatsumi K"/>
            <person name="Tanaka K"/>
            <person name="Motone F"/>
            <person name="Kageyama Y"/>
            <person name="Nozu R"/>
            <person name="Adachi N"/>
            <person name="Nishimura O"/>
            <person name="Nakagawa R"/>
            <person name="Tanegashima C"/>
            <person name="Kiyatake I"/>
            <person name="Matsumoto R"/>
            <person name="Murakumo K"/>
            <person name="Nishida K"/>
            <person name="Terakita A"/>
            <person name="Kuratani S"/>
            <person name="Sato K"/>
            <person name="Hyodo S Kuraku.S."/>
        </authorList>
    </citation>
    <scope>NUCLEOTIDE SEQUENCE [LARGE SCALE GENOMIC DNA]</scope>
</reference>
<dbReference type="InterPro" id="IPR018530">
    <property type="entry name" value="SiaC"/>
</dbReference>
<evidence type="ECO:0000259" key="1">
    <source>
        <dbReference type="Pfam" id="PF09345"/>
    </source>
</evidence>
<name>A0A401TX54_CHIPU</name>
<comment type="caution">
    <text evidence="2">The sequence shown here is derived from an EMBL/GenBank/DDBJ whole genome shotgun (WGS) entry which is preliminary data.</text>
</comment>
<gene>
    <name evidence="2" type="ORF">chiPu_0031240</name>
</gene>
<protein>
    <recommendedName>
        <fullName evidence="1">SiaC family regulatory phosphoprotein domain-containing protein</fullName>
    </recommendedName>
</protein>
<dbReference type="EMBL" id="BEZZ01204738">
    <property type="protein sequence ID" value="GCC47224.1"/>
    <property type="molecule type" value="Genomic_DNA"/>
</dbReference>
<keyword evidence="3" id="KW-1185">Reference proteome</keyword>
<dbReference type="Pfam" id="PF09345">
    <property type="entry name" value="SiaC"/>
    <property type="match status" value="1"/>
</dbReference>
<dbReference type="Proteomes" id="UP000287033">
    <property type="component" value="Unassembled WGS sequence"/>
</dbReference>
<feature type="domain" description="SiaC family regulatory phosphoprotein" evidence="1">
    <location>
        <begin position="19"/>
        <end position="129"/>
    </location>
</feature>